<dbReference type="Proteomes" id="UP001362999">
    <property type="component" value="Unassembled WGS sequence"/>
</dbReference>
<dbReference type="EMBL" id="JAWWNJ010000008">
    <property type="protein sequence ID" value="KAK7050345.1"/>
    <property type="molecule type" value="Genomic_DNA"/>
</dbReference>
<gene>
    <name evidence="2" type="ORF">R3P38DRAFT_2863924</name>
</gene>
<organism evidence="2 3">
    <name type="scientific">Favolaschia claudopus</name>
    <dbReference type="NCBI Taxonomy" id="2862362"/>
    <lineage>
        <taxon>Eukaryota</taxon>
        <taxon>Fungi</taxon>
        <taxon>Dikarya</taxon>
        <taxon>Basidiomycota</taxon>
        <taxon>Agaricomycotina</taxon>
        <taxon>Agaricomycetes</taxon>
        <taxon>Agaricomycetidae</taxon>
        <taxon>Agaricales</taxon>
        <taxon>Marasmiineae</taxon>
        <taxon>Mycenaceae</taxon>
        <taxon>Favolaschia</taxon>
    </lineage>
</organism>
<name>A0AAW0DGC5_9AGAR</name>
<dbReference type="AlphaFoldDB" id="A0AAW0DGC5"/>
<evidence type="ECO:0000313" key="3">
    <source>
        <dbReference type="Proteomes" id="UP001362999"/>
    </source>
</evidence>
<accession>A0AAW0DGC5</accession>
<evidence type="ECO:0000313" key="2">
    <source>
        <dbReference type="EMBL" id="KAK7050345.1"/>
    </source>
</evidence>
<comment type="caution">
    <text evidence="2">The sequence shown here is derived from an EMBL/GenBank/DDBJ whole genome shotgun (WGS) entry which is preliminary data.</text>
</comment>
<sequence length="98" mass="10446">MFPSRFSALFVFALAAVVASVPVVKVVNIPQIGSEAVGKPVDHLDIGNANVVDSETSESVDSENIHWIPRSGDKVDATDTITPGTSVDEFQCSICWVN</sequence>
<reference evidence="2 3" key="1">
    <citation type="journal article" date="2024" name="J Genomics">
        <title>Draft genome sequencing and assembly of Favolaschia claudopus CIRM-BRFM 2984 isolated from oak limbs.</title>
        <authorList>
            <person name="Navarro D."/>
            <person name="Drula E."/>
            <person name="Chaduli D."/>
            <person name="Cazenave R."/>
            <person name="Ahrendt S."/>
            <person name="Wang J."/>
            <person name="Lipzen A."/>
            <person name="Daum C."/>
            <person name="Barry K."/>
            <person name="Grigoriev I.V."/>
            <person name="Favel A."/>
            <person name="Rosso M.N."/>
            <person name="Martin F."/>
        </authorList>
    </citation>
    <scope>NUCLEOTIDE SEQUENCE [LARGE SCALE GENOMIC DNA]</scope>
    <source>
        <strain evidence="2 3">CIRM-BRFM 2984</strain>
    </source>
</reference>
<proteinExistence type="predicted"/>
<feature type="chain" id="PRO_5043709996" evidence="1">
    <location>
        <begin position="21"/>
        <end position="98"/>
    </location>
</feature>
<keyword evidence="1" id="KW-0732">Signal</keyword>
<evidence type="ECO:0000256" key="1">
    <source>
        <dbReference type="SAM" id="SignalP"/>
    </source>
</evidence>
<protein>
    <submittedName>
        <fullName evidence="2">Uncharacterized protein</fullName>
    </submittedName>
</protein>
<feature type="signal peptide" evidence="1">
    <location>
        <begin position="1"/>
        <end position="20"/>
    </location>
</feature>
<keyword evidence="3" id="KW-1185">Reference proteome</keyword>